<keyword evidence="2" id="KW-1185">Reference proteome</keyword>
<proteinExistence type="predicted"/>
<dbReference type="Gramene" id="EFJ28166">
    <property type="protein sequence ID" value="EFJ28166"/>
    <property type="gene ID" value="SELMODRAFT_411468"/>
</dbReference>
<dbReference type="Proteomes" id="UP000001514">
    <property type="component" value="Unassembled WGS sequence"/>
</dbReference>
<organism evidence="2">
    <name type="scientific">Selaginella moellendorffii</name>
    <name type="common">Spikemoss</name>
    <dbReference type="NCBI Taxonomy" id="88036"/>
    <lineage>
        <taxon>Eukaryota</taxon>
        <taxon>Viridiplantae</taxon>
        <taxon>Streptophyta</taxon>
        <taxon>Embryophyta</taxon>
        <taxon>Tracheophyta</taxon>
        <taxon>Lycopodiopsida</taxon>
        <taxon>Selaginellales</taxon>
        <taxon>Selaginellaceae</taxon>
        <taxon>Selaginella</taxon>
    </lineage>
</organism>
<sequence length="105" mass="11601">MERPEKVSFLSRFENGESIFVVTSGERTSDAAFDGTLPSIAALDVAPCTTRDDHGSSLARAILGWRTIRSRKSTLKYWRREVGGCCGTFANVDHRLHEGGGHSRF</sequence>
<name>D8RI17_SELML</name>
<accession>D8RI17</accession>
<evidence type="ECO:0000313" key="2">
    <source>
        <dbReference type="Proteomes" id="UP000001514"/>
    </source>
</evidence>
<protein>
    <submittedName>
        <fullName evidence="1">Uncharacterized protein</fullName>
    </submittedName>
</protein>
<dbReference type="InParanoid" id="D8RI17"/>
<dbReference type="AlphaFoldDB" id="D8RI17"/>
<dbReference type="HOGENOM" id="CLU_2241288_0_0_1"/>
<reference evidence="1 2" key="1">
    <citation type="journal article" date="2011" name="Science">
        <title>The Selaginella genome identifies genetic changes associated with the evolution of vascular plants.</title>
        <authorList>
            <person name="Banks J.A."/>
            <person name="Nishiyama T."/>
            <person name="Hasebe M."/>
            <person name="Bowman J.L."/>
            <person name="Gribskov M."/>
            <person name="dePamphilis C."/>
            <person name="Albert V.A."/>
            <person name="Aono N."/>
            <person name="Aoyama T."/>
            <person name="Ambrose B.A."/>
            <person name="Ashton N.W."/>
            <person name="Axtell M.J."/>
            <person name="Barker E."/>
            <person name="Barker M.S."/>
            <person name="Bennetzen J.L."/>
            <person name="Bonawitz N.D."/>
            <person name="Chapple C."/>
            <person name="Cheng C."/>
            <person name="Correa L.G."/>
            <person name="Dacre M."/>
            <person name="DeBarry J."/>
            <person name="Dreyer I."/>
            <person name="Elias M."/>
            <person name="Engstrom E.M."/>
            <person name="Estelle M."/>
            <person name="Feng L."/>
            <person name="Finet C."/>
            <person name="Floyd S.K."/>
            <person name="Frommer W.B."/>
            <person name="Fujita T."/>
            <person name="Gramzow L."/>
            <person name="Gutensohn M."/>
            <person name="Harholt J."/>
            <person name="Hattori M."/>
            <person name="Heyl A."/>
            <person name="Hirai T."/>
            <person name="Hiwatashi Y."/>
            <person name="Ishikawa M."/>
            <person name="Iwata M."/>
            <person name="Karol K.G."/>
            <person name="Koehler B."/>
            <person name="Kolukisaoglu U."/>
            <person name="Kubo M."/>
            <person name="Kurata T."/>
            <person name="Lalonde S."/>
            <person name="Li K."/>
            <person name="Li Y."/>
            <person name="Litt A."/>
            <person name="Lyons E."/>
            <person name="Manning G."/>
            <person name="Maruyama T."/>
            <person name="Michael T.P."/>
            <person name="Mikami K."/>
            <person name="Miyazaki S."/>
            <person name="Morinaga S."/>
            <person name="Murata T."/>
            <person name="Mueller-Roeber B."/>
            <person name="Nelson D.R."/>
            <person name="Obara M."/>
            <person name="Oguri Y."/>
            <person name="Olmstead R.G."/>
            <person name="Onodera N."/>
            <person name="Petersen B.L."/>
            <person name="Pils B."/>
            <person name="Prigge M."/>
            <person name="Rensing S.A."/>
            <person name="Riano-Pachon D.M."/>
            <person name="Roberts A.W."/>
            <person name="Sato Y."/>
            <person name="Scheller H.V."/>
            <person name="Schulz B."/>
            <person name="Schulz C."/>
            <person name="Shakirov E.V."/>
            <person name="Shibagaki N."/>
            <person name="Shinohara N."/>
            <person name="Shippen D.E."/>
            <person name="Soerensen I."/>
            <person name="Sotooka R."/>
            <person name="Sugimoto N."/>
            <person name="Sugita M."/>
            <person name="Sumikawa N."/>
            <person name="Tanurdzic M."/>
            <person name="Theissen G."/>
            <person name="Ulvskov P."/>
            <person name="Wakazuki S."/>
            <person name="Weng J.K."/>
            <person name="Willats W.W."/>
            <person name="Wipf D."/>
            <person name="Wolf P.G."/>
            <person name="Yang L."/>
            <person name="Zimmer A.D."/>
            <person name="Zhu Q."/>
            <person name="Mitros T."/>
            <person name="Hellsten U."/>
            <person name="Loque D."/>
            <person name="Otillar R."/>
            <person name="Salamov A."/>
            <person name="Schmutz J."/>
            <person name="Shapiro H."/>
            <person name="Lindquist E."/>
            <person name="Lucas S."/>
            <person name="Rokhsar D."/>
            <person name="Grigoriev I.V."/>
        </authorList>
    </citation>
    <scope>NUCLEOTIDE SEQUENCE [LARGE SCALE GENOMIC DNA]</scope>
</reference>
<gene>
    <name evidence="1" type="ORF">SELMODRAFT_411468</name>
</gene>
<evidence type="ECO:0000313" key="1">
    <source>
        <dbReference type="EMBL" id="EFJ28166.1"/>
    </source>
</evidence>
<dbReference type="EMBL" id="GL377580">
    <property type="protein sequence ID" value="EFJ28166.1"/>
    <property type="molecule type" value="Genomic_DNA"/>
</dbReference>
<dbReference type="KEGG" id="smo:SELMODRAFT_411468"/>